<dbReference type="InterPro" id="IPR002229">
    <property type="entry name" value="RhesusRHD"/>
</dbReference>
<dbReference type="GO" id="GO:0008519">
    <property type="term" value="F:ammonium channel activity"/>
    <property type="evidence" value="ECO:0007669"/>
    <property type="project" value="InterPro"/>
</dbReference>
<dbReference type="SUPFAM" id="SSF111352">
    <property type="entry name" value="Ammonium transporter"/>
    <property type="match status" value="1"/>
</dbReference>
<organism evidence="8 9">
    <name type="scientific">Caerostris extrusa</name>
    <name type="common">Bark spider</name>
    <name type="synonym">Caerostris bankana</name>
    <dbReference type="NCBI Taxonomy" id="172846"/>
    <lineage>
        <taxon>Eukaryota</taxon>
        <taxon>Metazoa</taxon>
        <taxon>Ecdysozoa</taxon>
        <taxon>Arthropoda</taxon>
        <taxon>Chelicerata</taxon>
        <taxon>Arachnida</taxon>
        <taxon>Araneae</taxon>
        <taxon>Araneomorphae</taxon>
        <taxon>Entelegynae</taxon>
        <taxon>Araneoidea</taxon>
        <taxon>Araneidae</taxon>
        <taxon>Caerostris</taxon>
    </lineage>
</organism>
<evidence type="ECO:0000313" key="8">
    <source>
        <dbReference type="EMBL" id="GIX68216.1"/>
    </source>
</evidence>
<feature type="transmembrane region" description="Helical" evidence="6">
    <location>
        <begin position="270"/>
        <end position="289"/>
    </location>
</feature>
<dbReference type="AlphaFoldDB" id="A0AAV4M9X8"/>
<evidence type="ECO:0000259" key="7">
    <source>
        <dbReference type="Pfam" id="PF00909"/>
    </source>
</evidence>
<dbReference type="InterPro" id="IPR029020">
    <property type="entry name" value="Ammonium/urea_transptr"/>
</dbReference>
<dbReference type="Gene3D" id="1.10.3430.10">
    <property type="entry name" value="Ammonium transporter AmtB like domains"/>
    <property type="match status" value="1"/>
</dbReference>
<proteinExistence type="inferred from homology"/>
<evidence type="ECO:0000313" key="9">
    <source>
        <dbReference type="Proteomes" id="UP001054945"/>
    </source>
</evidence>
<feature type="domain" description="Ammonium transporter AmtB-like" evidence="7">
    <location>
        <begin position="98"/>
        <end position="489"/>
    </location>
</feature>
<keyword evidence="5 6" id="KW-0472">Membrane</keyword>
<feature type="transmembrane region" description="Helical" evidence="6">
    <location>
        <begin position="184"/>
        <end position="210"/>
    </location>
</feature>
<dbReference type="PANTHER" id="PTHR11730:SF60">
    <property type="entry name" value="RH50, ISOFORM D"/>
    <property type="match status" value="1"/>
</dbReference>
<comment type="subcellular location">
    <subcellularLocation>
        <location evidence="1">Membrane</location>
        <topology evidence="1">Multi-pass membrane protein</topology>
    </subcellularLocation>
</comment>
<reference evidence="8 9" key="1">
    <citation type="submission" date="2021-06" db="EMBL/GenBank/DDBJ databases">
        <title>Caerostris extrusa draft genome.</title>
        <authorList>
            <person name="Kono N."/>
            <person name="Arakawa K."/>
        </authorList>
    </citation>
    <scope>NUCLEOTIDE SEQUENCE [LARGE SCALE GENOMIC DNA]</scope>
</reference>
<keyword evidence="4 6" id="KW-1133">Transmembrane helix</keyword>
<feature type="transmembrane region" description="Helical" evidence="6">
    <location>
        <begin position="147"/>
        <end position="164"/>
    </location>
</feature>
<dbReference type="PANTHER" id="PTHR11730">
    <property type="entry name" value="AMMONIUM TRANSPORTER"/>
    <property type="match status" value="1"/>
</dbReference>
<feature type="transmembrane region" description="Helical" evidence="6">
    <location>
        <begin position="65"/>
        <end position="83"/>
    </location>
</feature>
<evidence type="ECO:0000256" key="3">
    <source>
        <dbReference type="ARBA" id="ARBA00022692"/>
    </source>
</evidence>
<keyword evidence="9" id="KW-1185">Reference proteome</keyword>
<feature type="transmembrane region" description="Helical" evidence="6">
    <location>
        <begin position="116"/>
        <end position="135"/>
    </location>
</feature>
<feature type="transmembrane region" description="Helical" evidence="6">
    <location>
        <begin position="301"/>
        <end position="323"/>
    </location>
</feature>
<accession>A0AAV4M9X8</accession>
<name>A0AAV4M9X8_CAEEX</name>
<evidence type="ECO:0000256" key="2">
    <source>
        <dbReference type="ARBA" id="ARBA00011036"/>
    </source>
</evidence>
<comment type="caution">
    <text evidence="8">The sequence shown here is derived from an EMBL/GenBank/DDBJ whole genome shotgun (WGS) entry which is preliminary data.</text>
</comment>
<evidence type="ECO:0000256" key="6">
    <source>
        <dbReference type="SAM" id="Phobius"/>
    </source>
</evidence>
<dbReference type="Proteomes" id="UP001054945">
    <property type="component" value="Unassembled WGS sequence"/>
</dbReference>
<protein>
    <submittedName>
        <fullName evidence="8">Ammonium transporter Rh type C</fullName>
    </submittedName>
</protein>
<gene>
    <name evidence="8" type="primary">rhcg</name>
    <name evidence="8" type="ORF">CEXT_493821</name>
</gene>
<evidence type="ECO:0000256" key="5">
    <source>
        <dbReference type="ARBA" id="ARBA00023136"/>
    </source>
</evidence>
<keyword evidence="3 6" id="KW-0812">Transmembrane</keyword>
<feature type="transmembrane region" description="Helical" evidence="6">
    <location>
        <begin position="231"/>
        <end position="250"/>
    </location>
</feature>
<dbReference type="PRINTS" id="PR00342">
    <property type="entry name" value="RHESUSRHD"/>
</dbReference>
<comment type="similarity">
    <text evidence="2">Belongs to the ammonium transporter (TC 2.A.49) family. Rh subfamily.</text>
</comment>
<feature type="transmembrane region" description="Helical" evidence="6">
    <location>
        <begin position="389"/>
        <end position="413"/>
    </location>
</feature>
<feature type="transmembrane region" description="Helical" evidence="6">
    <location>
        <begin position="464"/>
        <end position="487"/>
    </location>
</feature>
<dbReference type="GO" id="GO:0097272">
    <property type="term" value="P:ammonium homeostasis"/>
    <property type="evidence" value="ECO:0007669"/>
    <property type="project" value="TreeGrafter"/>
</dbReference>
<dbReference type="Pfam" id="PF00909">
    <property type="entry name" value="Ammonium_transp"/>
    <property type="match status" value="1"/>
</dbReference>
<sequence length="528" mass="58228">MIYLRTALTFSNVTIVEMATHLVLAREESDQDVIEIFNRFDVYIQDLEELNASSSLATMALKGKFAPTVIFIQTVFIIIYAFFVRYGEDADASNPKNYFLDSSKTKDSDLHSLYPMFQDNNAIIFIGVGFLYTFLRKYGYNGVGMNMLLAAISIQWSILTHNWWNSIDGKIHIDATSLITGEFAAASAVIALGGVFGKISPLQMVIFTLFEVLIYTTNEHFCLTGFHVSDIGGSVSLHMFAGIYGCTVAYAVDRKVNVKNNPNETPSYESNLFCMFGTVLLWCFWPSFNSSLSTGNAQYRSVINTFLALLGSCLMAFAMSSLVHKNNKFTMGHIQNATLAGGVAIGATSDLMVQPFGALLIGALGGMICVLGFNYFGPFLARINIFDPCGINSLHALPGFFAGITGIIVALVANERSYGHSLYKLYPAMAPVYNSTELMEILANSPDVHPGLGRTASLQACFQFLYVIEVILVAILTGLITGTFLRLRIFDLLTTNKCTWMILSGLCPKLRKKRTVFVLTNLLIPKFE</sequence>
<dbReference type="EMBL" id="BPLR01001938">
    <property type="protein sequence ID" value="GIX68216.1"/>
    <property type="molecule type" value="Genomic_DNA"/>
</dbReference>
<dbReference type="InterPro" id="IPR024041">
    <property type="entry name" value="NH4_transpt_AmtB-like_dom"/>
</dbReference>
<dbReference type="GO" id="GO:0005886">
    <property type="term" value="C:plasma membrane"/>
    <property type="evidence" value="ECO:0007669"/>
    <property type="project" value="InterPro"/>
</dbReference>
<evidence type="ECO:0000256" key="4">
    <source>
        <dbReference type="ARBA" id="ARBA00022989"/>
    </source>
</evidence>
<evidence type="ECO:0000256" key="1">
    <source>
        <dbReference type="ARBA" id="ARBA00004141"/>
    </source>
</evidence>
<feature type="transmembrane region" description="Helical" evidence="6">
    <location>
        <begin position="356"/>
        <end position="377"/>
    </location>
</feature>